<protein>
    <submittedName>
        <fullName evidence="1">Uncharacterized protein</fullName>
    </submittedName>
</protein>
<reference evidence="1 2" key="1">
    <citation type="submission" date="2020-08" db="EMBL/GenBank/DDBJ databases">
        <title>Genomic Encyclopedia of Type Strains, Phase IV (KMG-IV): sequencing the most valuable type-strain genomes for metagenomic binning, comparative biology and taxonomic classification.</title>
        <authorList>
            <person name="Goeker M."/>
        </authorList>
    </citation>
    <scope>NUCLEOTIDE SEQUENCE [LARGE SCALE GENOMIC DNA]</scope>
    <source>
        <strain evidence="1 2">DSM 102234</strain>
    </source>
</reference>
<dbReference type="EMBL" id="JACIEI010000013">
    <property type="protein sequence ID" value="MBB3995288.1"/>
    <property type="molecule type" value="Genomic_DNA"/>
</dbReference>
<comment type="caution">
    <text evidence="1">The sequence shown here is derived from an EMBL/GenBank/DDBJ whole genome shotgun (WGS) entry which is preliminary data.</text>
</comment>
<proteinExistence type="predicted"/>
<accession>A0A7W6E5S4</accession>
<keyword evidence="2" id="KW-1185">Reference proteome</keyword>
<evidence type="ECO:0000313" key="2">
    <source>
        <dbReference type="Proteomes" id="UP000530268"/>
    </source>
</evidence>
<dbReference type="Proteomes" id="UP000530268">
    <property type="component" value="Unassembled WGS sequence"/>
</dbReference>
<dbReference type="AlphaFoldDB" id="A0A7W6E5S4"/>
<gene>
    <name evidence="1" type="ORF">GGR95_002943</name>
</gene>
<evidence type="ECO:0000313" key="1">
    <source>
        <dbReference type="EMBL" id="MBB3995288.1"/>
    </source>
</evidence>
<name>A0A7W6E5S4_9RHOB</name>
<organism evidence="1 2">
    <name type="scientific">Sulfitobacter undariae</name>
    <dbReference type="NCBI Taxonomy" id="1563671"/>
    <lineage>
        <taxon>Bacteria</taxon>
        <taxon>Pseudomonadati</taxon>
        <taxon>Pseudomonadota</taxon>
        <taxon>Alphaproteobacteria</taxon>
        <taxon>Rhodobacterales</taxon>
        <taxon>Roseobacteraceae</taxon>
        <taxon>Sulfitobacter</taxon>
    </lineage>
</organism>
<sequence length="46" mass="4789">MLELLCLSGTSSKLMAQIEGTHSANALMPESPLTILEPEGPIGLPP</sequence>